<dbReference type="EMBL" id="ASPP01035515">
    <property type="protein sequence ID" value="ETO02548.1"/>
    <property type="molecule type" value="Genomic_DNA"/>
</dbReference>
<accession>X6LKS6</accession>
<evidence type="ECO:0000313" key="2">
    <source>
        <dbReference type="EMBL" id="ETO02548.1"/>
    </source>
</evidence>
<keyword evidence="3" id="KW-1185">Reference proteome</keyword>
<dbReference type="Proteomes" id="UP000023152">
    <property type="component" value="Unassembled WGS sequence"/>
</dbReference>
<sequence length="97" mass="11134">MPAPTDKAKPQINEDTAENKTERKNEEESTREWNDYSSDDMDEMSALMSRMCPLVDDLAELSDSSVESDGPLLRTGNVPKEWYEKEYHQGYDIDGKK</sequence>
<organism evidence="2 3">
    <name type="scientific">Reticulomyxa filosa</name>
    <dbReference type="NCBI Taxonomy" id="46433"/>
    <lineage>
        <taxon>Eukaryota</taxon>
        <taxon>Sar</taxon>
        <taxon>Rhizaria</taxon>
        <taxon>Retaria</taxon>
        <taxon>Foraminifera</taxon>
        <taxon>Monothalamids</taxon>
        <taxon>Reticulomyxidae</taxon>
        <taxon>Reticulomyxa</taxon>
    </lineage>
</organism>
<feature type="compositionally biased region" description="Basic and acidic residues" evidence="1">
    <location>
        <begin position="17"/>
        <end position="34"/>
    </location>
</feature>
<evidence type="ECO:0000313" key="3">
    <source>
        <dbReference type="Proteomes" id="UP000023152"/>
    </source>
</evidence>
<gene>
    <name evidence="2" type="ORF">RFI_34880</name>
</gene>
<comment type="caution">
    <text evidence="2">The sequence shown here is derived from an EMBL/GenBank/DDBJ whole genome shotgun (WGS) entry which is preliminary data.</text>
</comment>
<proteinExistence type="predicted"/>
<protein>
    <submittedName>
        <fullName evidence="2">Uncharacterized protein</fullName>
    </submittedName>
</protein>
<name>X6LKS6_RETFI</name>
<evidence type="ECO:0000256" key="1">
    <source>
        <dbReference type="SAM" id="MobiDB-lite"/>
    </source>
</evidence>
<feature type="region of interest" description="Disordered" evidence="1">
    <location>
        <begin position="1"/>
        <end position="44"/>
    </location>
</feature>
<dbReference type="AlphaFoldDB" id="X6LKS6"/>
<feature type="non-terminal residue" evidence="2">
    <location>
        <position position="97"/>
    </location>
</feature>
<reference evidence="2 3" key="1">
    <citation type="journal article" date="2013" name="Curr. Biol.">
        <title>The Genome of the Foraminiferan Reticulomyxa filosa.</title>
        <authorList>
            <person name="Glockner G."/>
            <person name="Hulsmann N."/>
            <person name="Schleicher M."/>
            <person name="Noegel A.A."/>
            <person name="Eichinger L."/>
            <person name="Gallinger C."/>
            <person name="Pawlowski J."/>
            <person name="Sierra R."/>
            <person name="Euteneuer U."/>
            <person name="Pillet L."/>
            <person name="Moustafa A."/>
            <person name="Platzer M."/>
            <person name="Groth M."/>
            <person name="Szafranski K."/>
            <person name="Schliwa M."/>
        </authorList>
    </citation>
    <scope>NUCLEOTIDE SEQUENCE [LARGE SCALE GENOMIC DNA]</scope>
</reference>